<dbReference type="OrthoDB" id="9778236at2"/>
<gene>
    <name evidence="3" type="ORF">FDQ92_06895</name>
</gene>
<keyword evidence="1" id="KW-0175">Coiled coil</keyword>
<evidence type="ECO:0000313" key="4">
    <source>
        <dbReference type="Proteomes" id="UP000298602"/>
    </source>
</evidence>
<dbReference type="PANTHER" id="PTHR30438:SF2">
    <property type="entry name" value="MEMBRANE PROTEIN"/>
    <property type="match status" value="1"/>
</dbReference>
<keyword evidence="2" id="KW-0472">Membrane</keyword>
<dbReference type="Gene3D" id="2.40.50.100">
    <property type="match status" value="1"/>
</dbReference>
<keyword evidence="4" id="KW-1185">Reference proteome</keyword>
<feature type="transmembrane region" description="Helical" evidence="2">
    <location>
        <begin position="12"/>
        <end position="30"/>
    </location>
</feature>
<reference evidence="3 4" key="1">
    <citation type="submission" date="2019-05" db="EMBL/GenBank/DDBJ databases">
        <title>The Complete Genome Sequence of the n-alkane-degrading Desulfoglaeba alkanexedens ALDC reveals multiple alkylsuccinate synthase gene clusters.</title>
        <authorList>
            <person name="Callaghan A.V."/>
            <person name="Davidova I.A."/>
            <person name="Duncan K.E."/>
            <person name="Morris B."/>
            <person name="McInerney M.J."/>
        </authorList>
    </citation>
    <scope>NUCLEOTIDE SEQUENCE [LARGE SCALE GENOMIC DNA]</scope>
    <source>
        <strain evidence="3 4">ALDC</strain>
    </source>
</reference>
<dbReference type="Proteomes" id="UP000298602">
    <property type="component" value="Chromosome"/>
</dbReference>
<dbReference type="GO" id="GO:0005886">
    <property type="term" value="C:plasma membrane"/>
    <property type="evidence" value="ECO:0007669"/>
    <property type="project" value="TreeGrafter"/>
</dbReference>
<dbReference type="Gene3D" id="1.10.287.1490">
    <property type="match status" value="1"/>
</dbReference>
<dbReference type="SUPFAM" id="SSF111369">
    <property type="entry name" value="HlyD-like secretion proteins"/>
    <property type="match status" value="2"/>
</dbReference>
<dbReference type="Gene3D" id="2.40.30.170">
    <property type="match status" value="1"/>
</dbReference>
<dbReference type="EMBL" id="CP040098">
    <property type="protein sequence ID" value="QCQ21925.1"/>
    <property type="molecule type" value="Genomic_DNA"/>
</dbReference>
<proteinExistence type="predicted"/>
<reference evidence="3 4" key="2">
    <citation type="submission" date="2019-05" db="EMBL/GenBank/DDBJ databases">
        <authorList>
            <person name="Suflita J.M."/>
            <person name="Marks C.R."/>
        </authorList>
    </citation>
    <scope>NUCLEOTIDE SEQUENCE [LARGE SCALE GENOMIC DNA]</scope>
    <source>
        <strain evidence="3 4">ALDC</strain>
    </source>
</reference>
<dbReference type="FunFam" id="2.40.50.100:FF:000077">
    <property type="entry name" value="Glycoside hydrolase family 43"/>
    <property type="match status" value="1"/>
</dbReference>
<name>A0A4P8L4H9_9BACT</name>
<dbReference type="PANTHER" id="PTHR30438">
    <property type="entry name" value="36 KDA ANTIGEN-RELATED"/>
    <property type="match status" value="1"/>
</dbReference>
<sequence>MNDRSRAWWIRAAGVAGIVAIALLFVWLYLKGPGDSHGIVSANGRIEATEIDVAAKNAGRIEDIFVDEGDFVSAGQVVARMDTDVLQAQLREAEAHVQQAQSAVITARSQLAQRQSEKAAAEAVVVQRQAELDAARKRAVRSTALAAIAAVSHQEADDDRARVQASEAAISAARAQVAAAEAAIATARSQVLEAESSYEAAVATVERIKADIADSDLKAPRDGRVQYRVAQPFEVVGAGGRVLNLVDLSDVYMTFFLPTDQAGRLTLGSEVRLVLDAAPEYVIPARVSFVADVAQFTPKTVETAEERQKLMFRIKAHIPSDLLRKHIKQVKTGLPGMAYVRLDPQAPWPPHLQVKLPQ</sequence>
<protein>
    <submittedName>
        <fullName evidence="3">HlyD family efflux transporter periplasmic adaptor subunit</fullName>
    </submittedName>
</protein>
<dbReference type="KEGG" id="dax:FDQ92_06895"/>
<feature type="coiled-coil region" evidence="1">
    <location>
        <begin position="163"/>
        <end position="190"/>
    </location>
</feature>
<dbReference type="AlphaFoldDB" id="A0A4P8L4H9"/>
<evidence type="ECO:0000256" key="2">
    <source>
        <dbReference type="SAM" id="Phobius"/>
    </source>
</evidence>
<feature type="coiled-coil region" evidence="1">
    <location>
        <begin position="83"/>
        <end position="110"/>
    </location>
</feature>
<keyword evidence="2" id="KW-0812">Transmembrane</keyword>
<evidence type="ECO:0000313" key="3">
    <source>
        <dbReference type="EMBL" id="QCQ21925.1"/>
    </source>
</evidence>
<dbReference type="RefSeq" id="WP_137423894.1">
    <property type="nucleotide sequence ID" value="NZ_CP040098.1"/>
</dbReference>
<keyword evidence="2" id="KW-1133">Transmembrane helix</keyword>
<accession>A0A4P8L4H9</accession>
<evidence type="ECO:0000256" key="1">
    <source>
        <dbReference type="SAM" id="Coils"/>
    </source>
</evidence>
<organism evidence="3 4">
    <name type="scientific">Desulfoglaeba alkanexedens ALDC</name>
    <dbReference type="NCBI Taxonomy" id="980445"/>
    <lineage>
        <taxon>Bacteria</taxon>
        <taxon>Pseudomonadati</taxon>
        <taxon>Thermodesulfobacteriota</taxon>
        <taxon>Syntrophobacteria</taxon>
        <taxon>Syntrophobacterales</taxon>
        <taxon>Syntrophobacteraceae</taxon>
        <taxon>Desulfoglaeba</taxon>
    </lineage>
</organism>